<accession>R7W6D8</accession>
<proteinExistence type="predicted"/>
<feature type="region of interest" description="Disordered" evidence="1">
    <location>
        <begin position="1"/>
        <end position="46"/>
    </location>
</feature>
<organism evidence="2">
    <name type="scientific">Aegilops tauschii</name>
    <name type="common">Tausch's goatgrass</name>
    <name type="synonym">Aegilops squarrosa</name>
    <dbReference type="NCBI Taxonomy" id="37682"/>
    <lineage>
        <taxon>Eukaryota</taxon>
        <taxon>Viridiplantae</taxon>
        <taxon>Streptophyta</taxon>
        <taxon>Embryophyta</taxon>
        <taxon>Tracheophyta</taxon>
        <taxon>Spermatophyta</taxon>
        <taxon>Magnoliopsida</taxon>
        <taxon>Liliopsida</taxon>
        <taxon>Poales</taxon>
        <taxon>Poaceae</taxon>
        <taxon>BOP clade</taxon>
        <taxon>Pooideae</taxon>
        <taxon>Triticodae</taxon>
        <taxon>Triticeae</taxon>
        <taxon>Triticinae</taxon>
        <taxon>Aegilops</taxon>
    </lineage>
</organism>
<dbReference type="AlphaFoldDB" id="R7W6D8"/>
<protein>
    <submittedName>
        <fullName evidence="2">Uncharacterized protein</fullName>
    </submittedName>
</protein>
<reference evidence="2" key="1">
    <citation type="submission" date="2015-06" db="UniProtKB">
        <authorList>
            <consortium name="EnsemblPlants"/>
        </authorList>
    </citation>
    <scope>IDENTIFICATION</scope>
</reference>
<feature type="compositionally biased region" description="Pro residues" evidence="1">
    <location>
        <begin position="9"/>
        <end position="18"/>
    </location>
</feature>
<evidence type="ECO:0000313" key="2">
    <source>
        <dbReference type="EnsemblPlants" id="EMT16912"/>
    </source>
</evidence>
<name>R7W6D8_AEGTA</name>
<sequence length="68" mass="7129">MERQNLLGAPPPRFPAIPAPRLRSTSPDGSGRSGHWTGRPTQNTAGETGFVAADLYGRIGPWAVAATS</sequence>
<dbReference type="EnsemblPlants" id="EMT16912">
    <property type="protein sequence ID" value="EMT16912"/>
    <property type="gene ID" value="F775_42572"/>
</dbReference>
<evidence type="ECO:0000256" key="1">
    <source>
        <dbReference type="SAM" id="MobiDB-lite"/>
    </source>
</evidence>